<name>A0A375IDK6_9BURK</name>
<reference evidence="1 2" key="1">
    <citation type="submission" date="2018-01" db="EMBL/GenBank/DDBJ databases">
        <authorList>
            <person name="Gaut B.S."/>
            <person name="Morton B.R."/>
            <person name="Clegg M.T."/>
            <person name="Duvall M.R."/>
        </authorList>
    </citation>
    <scope>NUCLEOTIDE SEQUENCE [LARGE SCALE GENOMIC DNA]</scope>
    <source>
        <strain evidence="1">Cupriavidus taiwanensis LMG 19425</strain>
    </source>
</reference>
<accession>A0A375IDK6</accession>
<dbReference type="EMBL" id="LT991976">
    <property type="protein sequence ID" value="SPK71442.1"/>
    <property type="molecule type" value="Genomic_DNA"/>
</dbReference>
<sequence>MESEEMCLKWRLRSSPANSRFFALQSS</sequence>
<proteinExistence type="predicted"/>
<protein>
    <submittedName>
        <fullName evidence="1">Uncharacterized protein</fullName>
    </submittedName>
</protein>
<organism evidence="1 2">
    <name type="scientific">Cupriavidus taiwanensis</name>
    <dbReference type="NCBI Taxonomy" id="164546"/>
    <lineage>
        <taxon>Bacteria</taxon>
        <taxon>Pseudomonadati</taxon>
        <taxon>Pseudomonadota</taxon>
        <taxon>Betaproteobacteria</taxon>
        <taxon>Burkholderiales</taxon>
        <taxon>Burkholderiaceae</taxon>
        <taxon>Cupriavidus</taxon>
    </lineage>
</organism>
<dbReference type="Proteomes" id="UP000255505">
    <property type="component" value="Chromosome I"/>
</dbReference>
<evidence type="ECO:0000313" key="2">
    <source>
        <dbReference type="Proteomes" id="UP000255505"/>
    </source>
</evidence>
<gene>
    <name evidence="1" type="ORF">CT19425_30666</name>
</gene>
<dbReference type="AlphaFoldDB" id="A0A375IDK6"/>
<evidence type="ECO:0000313" key="1">
    <source>
        <dbReference type="EMBL" id="SPK71442.1"/>
    </source>
</evidence>